<comment type="similarity">
    <text evidence="4">Belongs to the MsrA Met sulfoxide reductase family.</text>
</comment>
<gene>
    <name evidence="4 6" type="primary">msrA</name>
    <name evidence="6" type="ORF">KZJ38_30075</name>
</gene>
<feature type="domain" description="Peptide methionine sulphoxide reductase MsrA" evidence="5">
    <location>
        <begin position="70"/>
        <end position="221"/>
    </location>
</feature>
<sequence>MKNEVPQQPSRKGAAVTRGLRRRLPFVALLAALVAGVGFTQRHVMADEAHMVPPPALDETAANAPSSETVVLAGGCFWGVQGVFQHVKGVTSAVSGYTGGAKSAAEYETVSTGTTGHAESVRVTFDPHQISYGRILQIYFSVAHDPTELNRQGPDVGTQYRSTIFPTTPDQARIAKAYIAQLGNAHVFSDKIVTTIEPDRTFYPAEQYHQNYLTLHPDQPYIAFNDIPKVEDLKKLFPTQYRDKPVLVKVAS</sequence>
<accession>A0ABX8UWI6</accession>
<organism evidence="6 7">
    <name type="scientific">Paraburkholderia edwinii</name>
    <dbReference type="NCBI Taxonomy" id="2861782"/>
    <lineage>
        <taxon>Bacteria</taxon>
        <taxon>Pseudomonadati</taxon>
        <taxon>Pseudomonadota</taxon>
        <taxon>Betaproteobacteria</taxon>
        <taxon>Burkholderiales</taxon>
        <taxon>Burkholderiaceae</taxon>
        <taxon>Paraburkholderia</taxon>
    </lineage>
</organism>
<dbReference type="Gene3D" id="3.30.1060.10">
    <property type="entry name" value="Peptide methionine sulphoxide reductase MsrA"/>
    <property type="match status" value="1"/>
</dbReference>
<evidence type="ECO:0000256" key="2">
    <source>
        <dbReference type="ARBA" id="ARBA00047806"/>
    </source>
</evidence>
<dbReference type="EC" id="1.8.4.11" evidence="4"/>
<evidence type="ECO:0000313" key="7">
    <source>
        <dbReference type="Proteomes" id="UP000826462"/>
    </source>
</evidence>
<dbReference type="InterPro" id="IPR002569">
    <property type="entry name" value="Met_Sox_Rdtase_MsrA_dom"/>
</dbReference>
<dbReference type="PANTHER" id="PTHR43774">
    <property type="entry name" value="PEPTIDE METHIONINE SULFOXIDE REDUCTASE"/>
    <property type="match status" value="1"/>
</dbReference>
<dbReference type="Proteomes" id="UP000826462">
    <property type="component" value="Chromosome 2"/>
</dbReference>
<evidence type="ECO:0000259" key="5">
    <source>
        <dbReference type="Pfam" id="PF01625"/>
    </source>
</evidence>
<dbReference type="HAMAP" id="MF_01401">
    <property type="entry name" value="MsrA"/>
    <property type="match status" value="1"/>
</dbReference>
<proteinExistence type="inferred from homology"/>
<dbReference type="InterPro" id="IPR036509">
    <property type="entry name" value="Met_Sox_Rdtase_MsrA_sf"/>
</dbReference>
<dbReference type="Pfam" id="PF01625">
    <property type="entry name" value="PMSR"/>
    <property type="match status" value="1"/>
</dbReference>
<feature type="active site" evidence="4">
    <location>
        <position position="76"/>
    </location>
</feature>
<evidence type="ECO:0000256" key="4">
    <source>
        <dbReference type="HAMAP-Rule" id="MF_01401"/>
    </source>
</evidence>
<evidence type="ECO:0000256" key="3">
    <source>
        <dbReference type="ARBA" id="ARBA00048782"/>
    </source>
</evidence>
<dbReference type="SUPFAM" id="SSF55068">
    <property type="entry name" value="Peptide methionine sulfoxide reductase"/>
    <property type="match status" value="1"/>
</dbReference>
<evidence type="ECO:0000313" key="6">
    <source>
        <dbReference type="EMBL" id="QYD71290.1"/>
    </source>
</evidence>
<reference evidence="6 7" key="1">
    <citation type="submission" date="2021-07" db="EMBL/GenBank/DDBJ databases">
        <title>Paraburkholderia edwinii protects Aspergillus sp. from phenazines by acting as a toxin sponge.</title>
        <authorList>
            <person name="Dahlstrom K.M."/>
            <person name="Newman D.K."/>
        </authorList>
    </citation>
    <scope>NUCLEOTIDE SEQUENCE [LARGE SCALE GENOMIC DNA]</scope>
    <source>
        <strain evidence="6 7">Pe01</strain>
    </source>
</reference>
<dbReference type="NCBIfam" id="TIGR00401">
    <property type="entry name" value="msrA"/>
    <property type="match status" value="1"/>
</dbReference>
<protein>
    <recommendedName>
        <fullName evidence="4">Peptide methionine sulfoxide reductase MsrA</fullName>
        <shortName evidence="4">Protein-methionine-S-oxide reductase</shortName>
        <ecNumber evidence="4">1.8.4.11</ecNumber>
    </recommendedName>
    <alternativeName>
        <fullName evidence="4">Peptide-methionine (S)-S-oxide reductase</fullName>
        <shortName evidence="4">Peptide Met(O) reductase</shortName>
    </alternativeName>
</protein>
<dbReference type="RefSeq" id="WP_219800721.1">
    <property type="nucleotide sequence ID" value="NZ_CP080096.1"/>
</dbReference>
<dbReference type="GO" id="GO:0008113">
    <property type="term" value="F:peptide-methionine (S)-S-oxide reductase activity"/>
    <property type="evidence" value="ECO:0007669"/>
    <property type="project" value="UniProtKB-EC"/>
</dbReference>
<keyword evidence="1 4" id="KW-0560">Oxidoreductase</keyword>
<comment type="catalytic activity">
    <reaction evidence="2 4">
        <text>L-methionyl-[protein] + [thioredoxin]-disulfide + H2O = L-methionyl-(S)-S-oxide-[protein] + [thioredoxin]-dithiol</text>
        <dbReference type="Rhea" id="RHEA:14217"/>
        <dbReference type="Rhea" id="RHEA-COMP:10698"/>
        <dbReference type="Rhea" id="RHEA-COMP:10700"/>
        <dbReference type="Rhea" id="RHEA-COMP:12313"/>
        <dbReference type="Rhea" id="RHEA-COMP:12315"/>
        <dbReference type="ChEBI" id="CHEBI:15377"/>
        <dbReference type="ChEBI" id="CHEBI:16044"/>
        <dbReference type="ChEBI" id="CHEBI:29950"/>
        <dbReference type="ChEBI" id="CHEBI:44120"/>
        <dbReference type="ChEBI" id="CHEBI:50058"/>
        <dbReference type="EC" id="1.8.4.11"/>
    </reaction>
</comment>
<comment type="catalytic activity">
    <reaction evidence="3 4">
        <text>[thioredoxin]-disulfide + L-methionine + H2O = L-methionine (S)-S-oxide + [thioredoxin]-dithiol</text>
        <dbReference type="Rhea" id="RHEA:19993"/>
        <dbReference type="Rhea" id="RHEA-COMP:10698"/>
        <dbReference type="Rhea" id="RHEA-COMP:10700"/>
        <dbReference type="ChEBI" id="CHEBI:15377"/>
        <dbReference type="ChEBI" id="CHEBI:29950"/>
        <dbReference type="ChEBI" id="CHEBI:50058"/>
        <dbReference type="ChEBI" id="CHEBI:57844"/>
        <dbReference type="ChEBI" id="CHEBI:58772"/>
        <dbReference type="EC" id="1.8.4.11"/>
    </reaction>
</comment>
<name>A0ABX8UWI6_9BURK</name>
<comment type="function">
    <text evidence="4">Has an important function as a repair enzyme for proteins that have been inactivated by oxidation. Catalyzes the reversible oxidation-reduction of methionine sulfoxide in proteins to methionine.</text>
</comment>
<dbReference type="PANTHER" id="PTHR43774:SF1">
    <property type="entry name" value="PEPTIDE METHIONINE SULFOXIDE REDUCTASE MSRA 2"/>
    <property type="match status" value="1"/>
</dbReference>
<evidence type="ECO:0000256" key="1">
    <source>
        <dbReference type="ARBA" id="ARBA00023002"/>
    </source>
</evidence>
<keyword evidence="7" id="KW-1185">Reference proteome</keyword>
<dbReference type="EMBL" id="CP080096">
    <property type="protein sequence ID" value="QYD71290.1"/>
    <property type="molecule type" value="Genomic_DNA"/>
</dbReference>